<evidence type="ECO:0000256" key="4">
    <source>
        <dbReference type="ARBA" id="ARBA00022692"/>
    </source>
</evidence>
<dbReference type="FunFam" id="1.10.287.70:FF:000134">
    <property type="entry name" value="Glutamate receptor, ionotropic kainate"/>
    <property type="match status" value="1"/>
</dbReference>
<dbReference type="SUPFAM" id="SSF53850">
    <property type="entry name" value="Periplasmic binding protein-like II"/>
    <property type="match status" value="2"/>
</dbReference>
<dbReference type="Proteomes" id="UP000440578">
    <property type="component" value="Unassembled WGS sequence"/>
</dbReference>
<keyword evidence="11" id="KW-0407">Ion channel</keyword>
<comment type="similarity">
    <text evidence="2">Belongs to the glutamate-gated ion channel (TC 1.A.10.1) family.</text>
</comment>
<evidence type="ECO:0000256" key="6">
    <source>
        <dbReference type="ARBA" id="ARBA00023065"/>
    </source>
</evidence>
<dbReference type="SMART" id="SM00918">
    <property type="entry name" value="Lig_chan-Glu_bd"/>
    <property type="match status" value="2"/>
</dbReference>
<dbReference type="Gene3D" id="1.10.287.70">
    <property type="match status" value="1"/>
</dbReference>
<dbReference type="Pfam" id="PF00060">
    <property type="entry name" value="Lig_chan"/>
    <property type="match status" value="1"/>
</dbReference>
<feature type="domain" description="Ionotropic glutamate receptor C-terminal" evidence="13">
    <location>
        <begin position="102"/>
        <end position="262"/>
    </location>
</feature>
<keyword evidence="4 12" id="KW-0812">Transmembrane</keyword>
<feature type="domain" description="Ionotropic glutamate receptor L-glutamate and glycine-binding" evidence="14">
    <location>
        <begin position="41"/>
        <end position="105"/>
    </location>
</feature>
<dbReference type="InterPro" id="IPR019594">
    <property type="entry name" value="Glu/Gly-bd"/>
</dbReference>
<protein>
    <submittedName>
        <fullName evidence="15">Glutamate receptor ionotropic, kainate 3</fullName>
    </submittedName>
</protein>
<evidence type="ECO:0000256" key="5">
    <source>
        <dbReference type="ARBA" id="ARBA00022989"/>
    </source>
</evidence>
<keyword evidence="10" id="KW-1071">Ligand-gated ion channel</keyword>
<evidence type="ECO:0000256" key="11">
    <source>
        <dbReference type="ARBA" id="ARBA00023303"/>
    </source>
</evidence>
<dbReference type="PANTHER" id="PTHR18966">
    <property type="entry name" value="IONOTROPIC GLUTAMATE RECEPTOR"/>
    <property type="match status" value="1"/>
</dbReference>
<evidence type="ECO:0000256" key="7">
    <source>
        <dbReference type="ARBA" id="ARBA00023136"/>
    </source>
</evidence>
<evidence type="ECO:0000256" key="12">
    <source>
        <dbReference type="SAM" id="Phobius"/>
    </source>
</evidence>
<proteinExistence type="inferred from homology"/>
<evidence type="ECO:0000256" key="3">
    <source>
        <dbReference type="ARBA" id="ARBA00022448"/>
    </source>
</evidence>
<comment type="caution">
    <text evidence="15">The sequence shown here is derived from an EMBL/GenBank/DDBJ whole genome shotgun (WGS) entry which is preliminary data.</text>
</comment>
<feature type="transmembrane region" description="Helical" evidence="12">
    <location>
        <begin position="194"/>
        <end position="213"/>
    </location>
</feature>
<dbReference type="Gene3D" id="3.40.190.10">
    <property type="entry name" value="Periplasmic binding protein-like II"/>
    <property type="match status" value="2"/>
</dbReference>
<evidence type="ECO:0000259" key="14">
    <source>
        <dbReference type="SMART" id="SM00918"/>
    </source>
</evidence>
<dbReference type="InterPro" id="IPR015683">
    <property type="entry name" value="Ionotropic_Glu_rcpt"/>
</dbReference>
<dbReference type="FunFam" id="3.40.190.10:FF:000210">
    <property type="entry name" value="Glutamate receptor ionotropic, kainate 1"/>
    <property type="match status" value="2"/>
</dbReference>
<evidence type="ECO:0000256" key="8">
    <source>
        <dbReference type="ARBA" id="ARBA00023170"/>
    </source>
</evidence>
<keyword evidence="16" id="KW-1185">Reference proteome</keyword>
<keyword evidence="3" id="KW-0813">Transport</keyword>
<feature type="domain" description="Ionotropic glutamate receptor L-glutamate and glycine-binding" evidence="14">
    <location>
        <begin position="109"/>
        <end position="173"/>
    </location>
</feature>
<evidence type="ECO:0000256" key="10">
    <source>
        <dbReference type="ARBA" id="ARBA00023286"/>
    </source>
</evidence>
<comment type="subcellular location">
    <subcellularLocation>
        <location evidence="1">Membrane</location>
        <topology evidence="1">Multi-pass membrane protein</topology>
    </subcellularLocation>
</comment>
<dbReference type="OrthoDB" id="5984008at2759"/>
<dbReference type="GO" id="GO:0016020">
    <property type="term" value="C:membrane"/>
    <property type="evidence" value="ECO:0007669"/>
    <property type="project" value="UniProtKB-SubCell"/>
</dbReference>
<evidence type="ECO:0000256" key="9">
    <source>
        <dbReference type="ARBA" id="ARBA00023180"/>
    </source>
</evidence>
<dbReference type="GO" id="GO:0015276">
    <property type="term" value="F:ligand-gated monoatomic ion channel activity"/>
    <property type="evidence" value="ECO:0007669"/>
    <property type="project" value="InterPro"/>
</dbReference>
<name>A0A6A4V9J8_AMPAM</name>
<keyword evidence="8 15" id="KW-0675">Receptor</keyword>
<evidence type="ECO:0000313" key="16">
    <source>
        <dbReference type="Proteomes" id="UP000440578"/>
    </source>
</evidence>
<keyword evidence="5 12" id="KW-1133">Transmembrane helix</keyword>
<reference evidence="15 16" key="1">
    <citation type="submission" date="2019-07" db="EMBL/GenBank/DDBJ databases">
        <title>Draft genome assembly of a fouling barnacle, Amphibalanus amphitrite (Darwin, 1854): The first reference genome for Thecostraca.</title>
        <authorList>
            <person name="Kim W."/>
        </authorList>
    </citation>
    <scope>NUCLEOTIDE SEQUENCE [LARGE SCALE GENOMIC DNA]</scope>
    <source>
        <strain evidence="15">SNU_AA5</strain>
        <tissue evidence="15">Soma without cirri and trophi</tissue>
    </source>
</reference>
<dbReference type="Pfam" id="PF10613">
    <property type="entry name" value="Lig_chan-Glu_bd"/>
    <property type="match status" value="2"/>
</dbReference>
<evidence type="ECO:0000313" key="15">
    <source>
        <dbReference type="EMBL" id="KAF0290343.1"/>
    </source>
</evidence>
<evidence type="ECO:0000256" key="2">
    <source>
        <dbReference type="ARBA" id="ARBA00008685"/>
    </source>
</evidence>
<dbReference type="SMART" id="SM00079">
    <property type="entry name" value="PBPe"/>
    <property type="match status" value="1"/>
</dbReference>
<dbReference type="AlphaFoldDB" id="A0A6A4V9J8"/>
<dbReference type="InterPro" id="IPR001320">
    <property type="entry name" value="Iontro_rcpt_C"/>
</dbReference>
<accession>A0A6A4V9J8</accession>
<evidence type="ECO:0000256" key="1">
    <source>
        <dbReference type="ARBA" id="ARBA00004141"/>
    </source>
</evidence>
<organism evidence="15 16">
    <name type="scientific">Amphibalanus amphitrite</name>
    <name type="common">Striped barnacle</name>
    <name type="synonym">Balanus amphitrite</name>
    <dbReference type="NCBI Taxonomy" id="1232801"/>
    <lineage>
        <taxon>Eukaryota</taxon>
        <taxon>Metazoa</taxon>
        <taxon>Ecdysozoa</taxon>
        <taxon>Arthropoda</taxon>
        <taxon>Crustacea</taxon>
        <taxon>Multicrustacea</taxon>
        <taxon>Cirripedia</taxon>
        <taxon>Thoracica</taxon>
        <taxon>Thoracicalcarea</taxon>
        <taxon>Balanomorpha</taxon>
        <taxon>Balanoidea</taxon>
        <taxon>Balanidae</taxon>
        <taxon>Amphibalaninae</taxon>
        <taxon>Amphibalanus</taxon>
    </lineage>
</organism>
<evidence type="ECO:0000259" key="13">
    <source>
        <dbReference type="SMART" id="SM00079"/>
    </source>
</evidence>
<keyword evidence="6" id="KW-0406">Ion transport</keyword>
<keyword evidence="7 12" id="KW-0472">Membrane</keyword>
<sequence>MLQTVGEWTPAGQVNITDYEAFYDPGSLNVTLVVTTNLETPYVMMRAGKNYTGNARFYGFCIDLLELIADMAGFSYIMEVVPDRRYGAQDPETGEWDGMVNEIIKGDTPYVMLRQGANLTGNDRFEGFCIDLLRAIANFVGFNYTITLNPDGLYGVVDLETGEWNGIVRQLIDKKPTSQETRLFSFMNPLAVHIWLYVLTAYLLVSLTMFVVARVSPYEWHNPHPCTAAGDVMENQFSVSNSFWFTIGTLMQQGSDLNPKVGEG</sequence>
<keyword evidence="9" id="KW-0325">Glycoprotein</keyword>
<gene>
    <name evidence="15" type="primary">GRIK3_1</name>
    <name evidence="15" type="ORF">FJT64_011429</name>
</gene>
<dbReference type="EMBL" id="VIIS01001961">
    <property type="protein sequence ID" value="KAF0290343.1"/>
    <property type="molecule type" value="Genomic_DNA"/>
</dbReference>